<dbReference type="GO" id="GO:0004844">
    <property type="term" value="F:uracil DNA N-glycosylase activity"/>
    <property type="evidence" value="ECO:0007669"/>
    <property type="project" value="InterPro"/>
</dbReference>
<keyword evidence="4" id="KW-0234">DNA repair</keyword>
<evidence type="ECO:0000256" key="1">
    <source>
        <dbReference type="ARBA" id="ARBA00008184"/>
    </source>
</evidence>
<accession>A0A6J6AD47</accession>
<evidence type="ECO:0000313" key="9">
    <source>
        <dbReference type="EMBL" id="CAB4992612.1"/>
    </source>
</evidence>
<sequence>MKDFDSSLVHSSWIPVLQPLSQKIESILSRIGFSEVVPSPQQIFRAFTFPLEDVRCVIFGQDPYPTLGHANGLAFSTEPSVSPLPKSLQNIFKELSSDLGVVAPESGDLLPWSKNGVMLLNRSLTTEIGVANGHSNIGWQEITEKVAAELGRRDVVAILWGRQAQELSHHFKMKIESAHPSPLSSYRGFFGSRPFSRTNQMLESCGREPIDWNLKR</sequence>
<evidence type="ECO:0000259" key="5">
    <source>
        <dbReference type="SMART" id="SM00986"/>
    </source>
</evidence>
<dbReference type="HAMAP" id="MF_00148">
    <property type="entry name" value="UDG"/>
    <property type="match status" value="1"/>
</dbReference>
<dbReference type="GO" id="GO:0097510">
    <property type="term" value="P:base-excision repair, AP site formation via deaminated base removal"/>
    <property type="evidence" value="ECO:0007669"/>
    <property type="project" value="TreeGrafter"/>
</dbReference>
<dbReference type="PANTHER" id="PTHR11264">
    <property type="entry name" value="URACIL-DNA GLYCOSYLASE"/>
    <property type="match status" value="1"/>
</dbReference>
<evidence type="ECO:0000313" key="7">
    <source>
        <dbReference type="EMBL" id="CAB4543289.1"/>
    </source>
</evidence>
<dbReference type="EMBL" id="CAFAZZ010000007">
    <property type="protein sequence ID" value="CAB4839798.1"/>
    <property type="molecule type" value="Genomic_DNA"/>
</dbReference>
<evidence type="ECO:0000256" key="4">
    <source>
        <dbReference type="ARBA" id="ARBA00023204"/>
    </source>
</evidence>
<dbReference type="Gene3D" id="3.40.470.10">
    <property type="entry name" value="Uracil-DNA glycosylase-like domain"/>
    <property type="match status" value="1"/>
</dbReference>
<dbReference type="EMBL" id="CAESPC010000026">
    <property type="protein sequence ID" value="CAB4366697.1"/>
    <property type="molecule type" value="Genomic_DNA"/>
</dbReference>
<evidence type="ECO:0000313" key="6">
    <source>
        <dbReference type="EMBL" id="CAB4366697.1"/>
    </source>
</evidence>
<keyword evidence="2" id="KW-0227">DNA damage</keyword>
<gene>
    <name evidence="7" type="ORF">UFOPK1458_00404</name>
    <name evidence="8" type="ORF">UFOPK3243_00140</name>
    <name evidence="9" type="ORF">UFOPK4032_00248</name>
    <name evidence="6" type="ORF">UFOPK4180_00285</name>
</gene>
<dbReference type="CDD" id="cd10027">
    <property type="entry name" value="UDG-F1-like"/>
    <property type="match status" value="1"/>
</dbReference>
<evidence type="ECO:0000313" key="8">
    <source>
        <dbReference type="EMBL" id="CAB4839798.1"/>
    </source>
</evidence>
<proteinExistence type="inferred from homology"/>
<name>A0A6J6AD47_9ZZZZ</name>
<protein>
    <submittedName>
        <fullName evidence="6">Unannotated protein</fullName>
    </submittedName>
</protein>
<dbReference type="InterPro" id="IPR036895">
    <property type="entry name" value="Uracil-DNA_glycosylase-like_sf"/>
</dbReference>
<dbReference type="SUPFAM" id="SSF52141">
    <property type="entry name" value="Uracil-DNA glycosylase-like"/>
    <property type="match status" value="1"/>
</dbReference>
<dbReference type="NCBIfam" id="NF003588">
    <property type="entry name" value="PRK05254.1-1"/>
    <property type="match status" value="1"/>
</dbReference>
<dbReference type="EMBL" id="CAFBOW010000028">
    <property type="protein sequence ID" value="CAB4992612.1"/>
    <property type="molecule type" value="Genomic_DNA"/>
</dbReference>
<dbReference type="NCBIfam" id="NF003592">
    <property type="entry name" value="PRK05254.1-5"/>
    <property type="match status" value="1"/>
</dbReference>
<dbReference type="InterPro" id="IPR005122">
    <property type="entry name" value="Uracil-DNA_glycosylase-like"/>
</dbReference>
<dbReference type="Pfam" id="PF03167">
    <property type="entry name" value="UDG"/>
    <property type="match status" value="1"/>
</dbReference>
<evidence type="ECO:0000256" key="3">
    <source>
        <dbReference type="ARBA" id="ARBA00022801"/>
    </source>
</evidence>
<organism evidence="6">
    <name type="scientific">freshwater metagenome</name>
    <dbReference type="NCBI Taxonomy" id="449393"/>
    <lineage>
        <taxon>unclassified sequences</taxon>
        <taxon>metagenomes</taxon>
        <taxon>ecological metagenomes</taxon>
    </lineage>
</organism>
<dbReference type="SMART" id="SM00987">
    <property type="entry name" value="UreE_C"/>
    <property type="match status" value="1"/>
</dbReference>
<dbReference type="AlphaFoldDB" id="A0A6J6AD47"/>
<evidence type="ECO:0000256" key="2">
    <source>
        <dbReference type="ARBA" id="ARBA00022763"/>
    </source>
</evidence>
<dbReference type="SMART" id="SM00986">
    <property type="entry name" value="UDG"/>
    <property type="match status" value="1"/>
</dbReference>
<dbReference type="PANTHER" id="PTHR11264:SF0">
    <property type="entry name" value="URACIL-DNA GLYCOSYLASE"/>
    <property type="match status" value="1"/>
</dbReference>
<reference evidence="6" key="1">
    <citation type="submission" date="2020-05" db="EMBL/GenBank/DDBJ databases">
        <authorList>
            <person name="Chiriac C."/>
            <person name="Salcher M."/>
            <person name="Ghai R."/>
            <person name="Kavagutti S V."/>
        </authorList>
    </citation>
    <scope>NUCLEOTIDE SEQUENCE</scope>
</reference>
<dbReference type="EMBL" id="CAEZSQ010000065">
    <property type="protein sequence ID" value="CAB4543289.1"/>
    <property type="molecule type" value="Genomic_DNA"/>
</dbReference>
<keyword evidence="3" id="KW-0378">Hydrolase</keyword>
<dbReference type="InterPro" id="IPR002043">
    <property type="entry name" value="UDG_fam1"/>
</dbReference>
<feature type="domain" description="Uracil-DNA glycosylase-like" evidence="5">
    <location>
        <begin position="47"/>
        <end position="202"/>
    </location>
</feature>
<comment type="similarity">
    <text evidence="1">Belongs to the uracil-DNA glycosylase (UDG) superfamily. UNG family.</text>
</comment>